<comment type="caution">
    <text evidence="2">The sequence shown here is derived from an EMBL/GenBank/DDBJ whole genome shotgun (WGS) entry which is preliminary data.</text>
</comment>
<dbReference type="EMBL" id="QQAZ01000007">
    <property type="protein sequence ID" value="RDI49179.1"/>
    <property type="molecule type" value="Genomic_DNA"/>
</dbReference>
<accession>A0A370H0V0</accession>
<keyword evidence="1" id="KW-0472">Membrane</keyword>
<keyword evidence="1" id="KW-1133">Transmembrane helix</keyword>
<proteinExistence type="predicted"/>
<evidence type="ECO:0000313" key="2">
    <source>
        <dbReference type="EMBL" id="RDI49179.1"/>
    </source>
</evidence>
<dbReference type="AlphaFoldDB" id="A0A370H0V0"/>
<organism evidence="2 3">
    <name type="scientific">Nocardia mexicana</name>
    <dbReference type="NCBI Taxonomy" id="279262"/>
    <lineage>
        <taxon>Bacteria</taxon>
        <taxon>Bacillati</taxon>
        <taxon>Actinomycetota</taxon>
        <taxon>Actinomycetes</taxon>
        <taxon>Mycobacteriales</taxon>
        <taxon>Nocardiaceae</taxon>
        <taxon>Nocardia</taxon>
    </lineage>
</organism>
<keyword evidence="1" id="KW-0812">Transmembrane</keyword>
<name>A0A370H0V0_9NOCA</name>
<evidence type="ECO:0000256" key="1">
    <source>
        <dbReference type="SAM" id="Phobius"/>
    </source>
</evidence>
<sequence length="164" mass="15890">MVVGRGVVGRGVVGSEVGLGVVGLCVGLGVVGLCVGLGVGGLGIDGLSVLIGLESTVMGPVAVDFTSSGAVVVECLSIVPVDVPMLVGLVAVTGPAASARIGCASAASGAAATAPATTTRTIVCLLLENTANPSNSVAPQSLLSVFRERSRVSARVRGRIQPGG</sequence>
<dbReference type="Proteomes" id="UP000255355">
    <property type="component" value="Unassembled WGS sequence"/>
</dbReference>
<feature type="transmembrane region" description="Helical" evidence="1">
    <location>
        <begin position="20"/>
        <end position="44"/>
    </location>
</feature>
<keyword evidence="3" id="KW-1185">Reference proteome</keyword>
<gene>
    <name evidence="2" type="ORF">DFR68_107307</name>
</gene>
<protein>
    <submittedName>
        <fullName evidence="2">Uncharacterized protein</fullName>
    </submittedName>
</protein>
<reference evidence="2 3" key="1">
    <citation type="submission" date="2018-07" db="EMBL/GenBank/DDBJ databases">
        <title>Genomic Encyclopedia of Type Strains, Phase IV (KMG-IV): sequencing the most valuable type-strain genomes for metagenomic binning, comparative biology and taxonomic classification.</title>
        <authorList>
            <person name="Goeker M."/>
        </authorList>
    </citation>
    <scope>NUCLEOTIDE SEQUENCE [LARGE SCALE GENOMIC DNA]</scope>
    <source>
        <strain evidence="2 3">DSM 44952</strain>
    </source>
</reference>
<evidence type="ECO:0000313" key="3">
    <source>
        <dbReference type="Proteomes" id="UP000255355"/>
    </source>
</evidence>